<dbReference type="PANTHER" id="PTHR38248:SF2">
    <property type="entry name" value="FUNK1 11"/>
    <property type="match status" value="1"/>
</dbReference>
<reference evidence="3 4" key="1">
    <citation type="journal article" date="2012" name="Science">
        <title>The Paleozoic origin of enzymatic lignin decomposition reconstructed from 31 fungal genomes.</title>
        <authorList>
            <person name="Floudas D."/>
            <person name="Binder M."/>
            <person name="Riley R."/>
            <person name="Barry K."/>
            <person name="Blanchette R.A."/>
            <person name="Henrissat B."/>
            <person name="Martinez A.T."/>
            <person name="Otillar R."/>
            <person name="Spatafora J.W."/>
            <person name="Yadav J.S."/>
            <person name="Aerts A."/>
            <person name="Benoit I."/>
            <person name="Boyd A."/>
            <person name="Carlson A."/>
            <person name="Copeland A."/>
            <person name="Coutinho P.M."/>
            <person name="de Vries R.P."/>
            <person name="Ferreira P."/>
            <person name="Findley K."/>
            <person name="Foster B."/>
            <person name="Gaskell J."/>
            <person name="Glotzer D."/>
            <person name="Gorecki P."/>
            <person name="Heitman J."/>
            <person name="Hesse C."/>
            <person name="Hori C."/>
            <person name="Igarashi K."/>
            <person name="Jurgens J.A."/>
            <person name="Kallen N."/>
            <person name="Kersten P."/>
            <person name="Kohler A."/>
            <person name="Kuees U."/>
            <person name="Kumar T.K.A."/>
            <person name="Kuo A."/>
            <person name="LaButti K."/>
            <person name="Larrondo L.F."/>
            <person name="Lindquist E."/>
            <person name="Ling A."/>
            <person name="Lombard V."/>
            <person name="Lucas S."/>
            <person name="Lundell T."/>
            <person name="Martin R."/>
            <person name="McLaughlin D.J."/>
            <person name="Morgenstern I."/>
            <person name="Morin E."/>
            <person name="Murat C."/>
            <person name="Nagy L.G."/>
            <person name="Nolan M."/>
            <person name="Ohm R.A."/>
            <person name="Patyshakuliyeva A."/>
            <person name="Rokas A."/>
            <person name="Ruiz-Duenas F.J."/>
            <person name="Sabat G."/>
            <person name="Salamov A."/>
            <person name="Samejima M."/>
            <person name="Schmutz J."/>
            <person name="Slot J.C."/>
            <person name="St John F."/>
            <person name="Stenlid J."/>
            <person name="Sun H."/>
            <person name="Sun S."/>
            <person name="Syed K."/>
            <person name="Tsang A."/>
            <person name="Wiebenga A."/>
            <person name="Young D."/>
            <person name="Pisabarro A."/>
            <person name="Eastwood D.C."/>
            <person name="Martin F."/>
            <person name="Cullen D."/>
            <person name="Grigoriev I.V."/>
            <person name="Hibbett D.S."/>
        </authorList>
    </citation>
    <scope>NUCLEOTIDE SEQUENCE [LARGE SCALE GENOMIC DNA]</scope>
    <source>
        <strain evidence="3 4">LYAD-421 SS1</strain>
    </source>
</reference>
<sequence>MSGSCARLFRWDRAGCIVTESFDIREHPEILCEFLWRFSQTSDVGRGHDVTVEVATPEEELHFKDAVRGHVQLQLSIEGEALEKAILEHYAPGHVAAIHVLPQDCTSAPDNIRRFIVSRPVVAPLYLAGRGTRGYWAMDTSDRRVVFIKDTWRNCETMPGREGDLLRHLHDQGVHYIPSVVCHGDVPDCFPEEPRLIASNEYHVTATDEFRTHPWVCQVAGQMVTVYKQAHYRVVLGTVGYGLRNFRDTEELLHSTYDVFTAMREASTKASRIHRDISLGNIVLVREPGRTIRRGYLIDWESSSEVDESGQALIPGRSGTWLFMSQRMLSHVNAYARQTLADDMESLLYVILYPALRWLPHDYSDYELPDLLQRFFEARTEIRGISHGGNHKLANAVCRATTREIDFKDASFQEWLNTVMDYHSPPEPLEEAYAGRWSDPSHLDRYWSEFLQTHQLARNDRLSTRSRASSSPNSVTSTVNEEDRDASSIPSSLGKRREAPNPPSVLSEQLPKRTRRASARRPQQDLEASAPRRSLRKRQSATSAQGVATNDHAPLRQRLRRRSAPAPTHGKQDVIPNDAPSRGSRRRA</sequence>
<dbReference type="RefSeq" id="XP_007371021.1">
    <property type="nucleotide sequence ID" value="XM_007370959.1"/>
</dbReference>
<feature type="region of interest" description="Disordered" evidence="1">
    <location>
        <begin position="461"/>
        <end position="588"/>
    </location>
</feature>
<organism evidence="3 4">
    <name type="scientific">Dichomitus squalens (strain LYAD-421)</name>
    <name type="common">Western red white-rot fungus</name>
    <dbReference type="NCBI Taxonomy" id="732165"/>
    <lineage>
        <taxon>Eukaryota</taxon>
        <taxon>Fungi</taxon>
        <taxon>Dikarya</taxon>
        <taxon>Basidiomycota</taxon>
        <taxon>Agaricomycotina</taxon>
        <taxon>Agaricomycetes</taxon>
        <taxon>Polyporales</taxon>
        <taxon>Polyporaceae</taxon>
        <taxon>Dichomitus</taxon>
    </lineage>
</organism>
<dbReference type="HOGENOM" id="CLU_006410_5_0_1"/>
<evidence type="ECO:0000313" key="3">
    <source>
        <dbReference type="EMBL" id="EJF56232.1"/>
    </source>
</evidence>
<dbReference type="InterPro" id="IPR011009">
    <property type="entry name" value="Kinase-like_dom_sf"/>
</dbReference>
<evidence type="ECO:0000313" key="4">
    <source>
        <dbReference type="Proteomes" id="UP000053319"/>
    </source>
</evidence>
<dbReference type="SUPFAM" id="SSF56112">
    <property type="entry name" value="Protein kinase-like (PK-like)"/>
    <property type="match status" value="1"/>
</dbReference>
<dbReference type="AlphaFoldDB" id="R7SMM3"/>
<dbReference type="Pfam" id="PF17667">
    <property type="entry name" value="Pkinase_fungal"/>
    <property type="match status" value="1"/>
</dbReference>
<evidence type="ECO:0000256" key="1">
    <source>
        <dbReference type="SAM" id="MobiDB-lite"/>
    </source>
</evidence>
<dbReference type="Gene3D" id="1.10.510.10">
    <property type="entry name" value="Transferase(Phosphotransferase) domain 1"/>
    <property type="match status" value="1"/>
</dbReference>
<dbReference type="InterPro" id="IPR040976">
    <property type="entry name" value="Pkinase_fungal"/>
</dbReference>
<accession>R7SMM3</accession>
<dbReference type="KEGG" id="dsq:DICSQDRAFT_141377"/>
<protein>
    <recommendedName>
        <fullName evidence="2">Fungal-type protein kinase domain-containing protein</fullName>
    </recommendedName>
</protein>
<dbReference type="PANTHER" id="PTHR38248">
    <property type="entry name" value="FUNK1 6"/>
    <property type="match status" value="1"/>
</dbReference>
<proteinExistence type="predicted"/>
<dbReference type="GeneID" id="18836162"/>
<gene>
    <name evidence="3" type="ORF">DICSQDRAFT_141377</name>
</gene>
<dbReference type="OrthoDB" id="3265188at2759"/>
<dbReference type="Proteomes" id="UP000053319">
    <property type="component" value="Unassembled WGS sequence"/>
</dbReference>
<name>R7SMM3_DICSQ</name>
<feature type="compositionally biased region" description="Low complexity" evidence="1">
    <location>
        <begin position="465"/>
        <end position="478"/>
    </location>
</feature>
<feature type="domain" description="Fungal-type protein kinase" evidence="2">
    <location>
        <begin position="3"/>
        <end position="353"/>
    </location>
</feature>
<dbReference type="EMBL" id="JH719478">
    <property type="protein sequence ID" value="EJF56232.1"/>
    <property type="molecule type" value="Genomic_DNA"/>
</dbReference>
<evidence type="ECO:0000259" key="2">
    <source>
        <dbReference type="Pfam" id="PF17667"/>
    </source>
</evidence>
<dbReference type="OMA" id="HICCFTP"/>